<reference evidence="2" key="1">
    <citation type="journal article" date="2024" name="Gigascience">
        <title>Chromosome-level genome of the poultry shaft louse Menopon gallinae provides insight into the host-switching and adaptive evolution of parasitic lice.</title>
        <authorList>
            <person name="Xu Y."/>
            <person name="Ma L."/>
            <person name="Liu S."/>
            <person name="Liang Y."/>
            <person name="Liu Q."/>
            <person name="He Z."/>
            <person name="Tian L."/>
            <person name="Duan Y."/>
            <person name="Cai W."/>
            <person name="Li H."/>
            <person name="Song F."/>
        </authorList>
    </citation>
    <scope>NUCLEOTIDE SEQUENCE</scope>
    <source>
        <strain evidence="2">Cailab_2023a</strain>
    </source>
</reference>
<dbReference type="EMBL" id="JARGDH010000005">
    <property type="protein sequence ID" value="KAL0266810.1"/>
    <property type="molecule type" value="Genomic_DNA"/>
</dbReference>
<name>A0AAW2HAM2_9NEOP</name>
<sequence>MDDQDCFYQKEFIQKEKEDVFCQLKTDEFDFPGKAKEPEEEERTSRLSEESSISNGVPLNEDFVEKIPSIKRCASRKRSLDEDGTASEILNLDETDLEVEAKRPRTEADEVDECDVHDVLSQLYMPPTPRMLTSIDSDTDDDDLNVVDIDSSYIDSIKTECQNKLPSPAAGAEDALFDAKRKASDPEDEQPSSKRKLTDDIFSCFNVSCDTYFMHGEKENLDNFLCNNKGKDKDRTSGESCGKSDPKDEEDIKRRLSQSLSSHYQRKTEKGCESFFEDGCDNQYSCGHTVNMFNDIQSVTFHNLIASLET</sequence>
<protein>
    <submittedName>
        <fullName evidence="2">Uncharacterized protein</fullName>
    </submittedName>
</protein>
<feature type="region of interest" description="Disordered" evidence="1">
    <location>
        <begin position="232"/>
        <end position="262"/>
    </location>
</feature>
<proteinExistence type="predicted"/>
<feature type="compositionally biased region" description="Basic and acidic residues" evidence="1">
    <location>
        <begin position="232"/>
        <end position="254"/>
    </location>
</feature>
<dbReference type="AlphaFoldDB" id="A0AAW2HAM2"/>
<evidence type="ECO:0000313" key="2">
    <source>
        <dbReference type="EMBL" id="KAL0266810.1"/>
    </source>
</evidence>
<feature type="compositionally biased region" description="Basic and acidic residues" evidence="1">
    <location>
        <begin position="31"/>
        <end position="49"/>
    </location>
</feature>
<feature type="region of interest" description="Disordered" evidence="1">
    <location>
        <begin position="31"/>
        <end position="60"/>
    </location>
</feature>
<comment type="caution">
    <text evidence="2">The sequence shown here is derived from an EMBL/GenBank/DDBJ whole genome shotgun (WGS) entry which is preliminary data.</text>
</comment>
<organism evidence="2">
    <name type="scientific">Menopon gallinae</name>
    <name type="common">poultry shaft louse</name>
    <dbReference type="NCBI Taxonomy" id="328185"/>
    <lineage>
        <taxon>Eukaryota</taxon>
        <taxon>Metazoa</taxon>
        <taxon>Ecdysozoa</taxon>
        <taxon>Arthropoda</taxon>
        <taxon>Hexapoda</taxon>
        <taxon>Insecta</taxon>
        <taxon>Pterygota</taxon>
        <taxon>Neoptera</taxon>
        <taxon>Paraneoptera</taxon>
        <taxon>Psocodea</taxon>
        <taxon>Troctomorpha</taxon>
        <taxon>Phthiraptera</taxon>
        <taxon>Amblycera</taxon>
        <taxon>Menoponidae</taxon>
        <taxon>Menopon</taxon>
    </lineage>
</organism>
<gene>
    <name evidence="2" type="ORF">PYX00_009254</name>
</gene>
<accession>A0AAW2HAM2</accession>
<evidence type="ECO:0000256" key="1">
    <source>
        <dbReference type="SAM" id="MobiDB-lite"/>
    </source>
</evidence>